<dbReference type="AlphaFoldDB" id="K2FW14"/>
<accession>K2FW14</accession>
<protein>
    <recommendedName>
        <fullName evidence="3">DUF4153 domain-containing protein</fullName>
    </recommendedName>
</protein>
<keyword evidence="1" id="KW-0472">Membrane</keyword>
<keyword evidence="1" id="KW-0812">Transmembrane</keyword>
<evidence type="ECO:0008006" key="3">
    <source>
        <dbReference type="Google" id="ProtNLM"/>
    </source>
</evidence>
<feature type="transmembrane region" description="Helical" evidence="1">
    <location>
        <begin position="355"/>
        <end position="376"/>
    </location>
</feature>
<feature type="transmembrane region" description="Helical" evidence="1">
    <location>
        <begin position="230"/>
        <end position="251"/>
    </location>
</feature>
<comment type="caution">
    <text evidence="2">The sequence shown here is derived from an EMBL/GenBank/DDBJ whole genome shotgun (WGS) entry which is preliminary data.</text>
</comment>
<reference evidence="2" key="1">
    <citation type="journal article" date="2012" name="Science">
        <title>Fermentation, hydrogen, and sulfur metabolism in multiple uncultivated bacterial phyla.</title>
        <authorList>
            <person name="Wrighton K.C."/>
            <person name="Thomas B.C."/>
            <person name="Sharon I."/>
            <person name="Miller C.S."/>
            <person name="Castelle C.J."/>
            <person name="VerBerkmoes N.C."/>
            <person name="Wilkins M.J."/>
            <person name="Hettich R.L."/>
            <person name="Lipton M.S."/>
            <person name="Williams K.H."/>
            <person name="Long P.E."/>
            <person name="Banfield J.F."/>
        </authorList>
    </citation>
    <scope>NUCLEOTIDE SEQUENCE [LARGE SCALE GENOMIC DNA]</scope>
</reference>
<evidence type="ECO:0000313" key="2">
    <source>
        <dbReference type="EMBL" id="EKE26067.1"/>
    </source>
</evidence>
<dbReference type="InterPro" id="IPR025291">
    <property type="entry name" value="DUF4153"/>
</dbReference>
<feature type="transmembrane region" description="Helical" evidence="1">
    <location>
        <begin position="266"/>
        <end position="288"/>
    </location>
</feature>
<dbReference type="EMBL" id="AMFJ01000968">
    <property type="protein sequence ID" value="EKE26067.1"/>
    <property type="molecule type" value="Genomic_DNA"/>
</dbReference>
<feature type="transmembrane region" description="Helical" evidence="1">
    <location>
        <begin position="330"/>
        <end position="348"/>
    </location>
</feature>
<feature type="transmembrane region" description="Helical" evidence="1">
    <location>
        <begin position="20"/>
        <end position="42"/>
    </location>
</feature>
<keyword evidence="1" id="KW-1133">Transmembrane helix</keyword>
<feature type="transmembrane region" description="Helical" evidence="1">
    <location>
        <begin position="150"/>
        <end position="178"/>
    </location>
</feature>
<evidence type="ECO:0000256" key="1">
    <source>
        <dbReference type="SAM" id="Phobius"/>
    </source>
</evidence>
<feature type="transmembrane region" description="Helical" evidence="1">
    <location>
        <begin position="190"/>
        <end position="209"/>
    </location>
</feature>
<sequence length="614" mass="74923">MKNIFSMFNLWSLKTNLLNIIYRFPLSIIFIIALCVLFFVNLHWDFDQNTNYNIFKSIFSILVTFFLSLWFYLTSENLWFSKIKKYLSQLLAICFWILFFFWFKGNNIESFDNVIYMLLTLFWIISFLFFSPYVKNIFKKENIQKIYYSYFYRVSVVFLISWILWWILFALGSIWITVVSELFDIRFEEIYGDWAIISLSFITPIFALTQIPKKETLNKDTFNENAFFSFLVKYIAIPFIYVYFIILYVYTVKVLINFWDWPKWEVSWMVIIFSIFGYIIYIFSYIFEDTNKFIKFFRKWFPFVVVPQLFMLFYAIYIRISQYDITVNRYFIVVFGVWLSVVSLYLIFSKRKSLAYIPLILTIFSIIISIWPWWVYSFPESRQLKRLENNLVKAWILKNWEIIPLKNYEDISPNLSYEIYSEINYLCDYNDCKSIKELFSEEYVKLKQQRESDLNNMKINWGLYRNNKLSSSEIANAITQGIKVKYSFTNDFERETLNFNLDPKDWVFPLNVDWYSKILKLGSKIDISKGSLEIIDNWQIIDIIDIKEIDNKISEKYKQTKRLDLSLEDLTFELKWTNWTYKIFLDYITLKNPLYKWEIKQEDYYYAWWYVLVK</sequence>
<feature type="transmembrane region" description="Helical" evidence="1">
    <location>
        <begin position="300"/>
        <end position="318"/>
    </location>
</feature>
<feature type="transmembrane region" description="Helical" evidence="1">
    <location>
        <begin position="115"/>
        <end position="138"/>
    </location>
</feature>
<proteinExistence type="predicted"/>
<gene>
    <name evidence="2" type="ORF">ACD_4C00452G0002</name>
</gene>
<name>K2FW14_9BACT</name>
<dbReference type="Pfam" id="PF13687">
    <property type="entry name" value="DUF4153"/>
    <property type="match status" value="1"/>
</dbReference>
<feature type="transmembrane region" description="Helical" evidence="1">
    <location>
        <begin position="54"/>
        <end position="74"/>
    </location>
</feature>
<feature type="transmembrane region" description="Helical" evidence="1">
    <location>
        <begin position="86"/>
        <end position="103"/>
    </location>
</feature>
<organism evidence="2">
    <name type="scientific">uncultured bacterium</name>
    <name type="common">gcode 4</name>
    <dbReference type="NCBI Taxonomy" id="1234023"/>
    <lineage>
        <taxon>Bacteria</taxon>
        <taxon>environmental samples</taxon>
    </lineage>
</organism>